<dbReference type="RefSeq" id="XP_009692010.1">
    <property type="nucleotide sequence ID" value="XM_009693715.1"/>
</dbReference>
<accession>J4DQ24</accession>
<feature type="coiled-coil region" evidence="1">
    <location>
        <begin position="165"/>
        <end position="195"/>
    </location>
</feature>
<dbReference type="AlphaFoldDB" id="J4DQ24"/>
<dbReference type="KEGG" id="tot:TOT_040000090"/>
<dbReference type="Gene3D" id="1.20.1270.60">
    <property type="entry name" value="Arfaptin homology (AH) domain/BAR domain"/>
    <property type="match status" value="1"/>
</dbReference>
<dbReference type="OMA" id="FWEECLT"/>
<dbReference type="InterPro" id="IPR027267">
    <property type="entry name" value="AH/BAR_dom_sf"/>
</dbReference>
<dbReference type="eggNOG" id="ENOG502S5MG">
    <property type="taxonomic scope" value="Eukaryota"/>
</dbReference>
<evidence type="ECO:0000256" key="1">
    <source>
        <dbReference type="SAM" id="Coils"/>
    </source>
</evidence>
<sequence>MIVYKRRNPGAKLKKNNIEIKNDSQRTSSLSTEYQSEIGKLSRVDTIDDDVSAKTTPEDPSINHDPLNDFTAHFSKILSYVFSKKESLKRDSKLQELLKLVFSDFCSIEHQYVQGMRELSERIDLSSGGYSDDSIMMVKWFKTYIKRLSDNHRDFVEAISTECVLEDTNQKLYEINKQINELKKALEEYKSDRTKYISGLKEMYLKAKSKVSICLEATHQAPSIKTSVHKTLIPVILNFVEVTNLVDKSDEFKFFVSFNNKVDSLVNTLMDLERKKSAEIKDSLAKFVVYETSKLRNLQYDLNEMIDELNKDRPIISFEEEYVNKQKEWMPKIGQCRSLELQNGVDKDKNEGYTSATIQPPSIKVICKIESSLERFIEYVWGKNQVISLKEFSEEMQSSLVRQIFCEIVSRNAVENPELKSKDKFQLLADMVNLVLMVSEKQSDYWTGYSVMKLSDRIYTVVDSEEDERCYLWSMIGTNNYWKKREFWEECLTIIISMDLKAMFETLGSLSPGAKKIECVPITEDPLTFQERMYKYGIPALECEEIVNRVCKNLRMPQTYTEAIIQV</sequence>
<evidence type="ECO:0000313" key="2">
    <source>
        <dbReference type="EMBL" id="BAM41709.1"/>
    </source>
</evidence>
<keyword evidence="1" id="KW-0175">Coiled coil</keyword>
<evidence type="ECO:0008006" key="4">
    <source>
        <dbReference type="Google" id="ProtNLM"/>
    </source>
</evidence>
<protein>
    <recommendedName>
        <fullName evidence="4">SBF1/SBF2 domain-containing protein</fullName>
    </recommendedName>
</protein>
<organism evidence="2 3">
    <name type="scientific">Theileria orientalis strain Shintoku</name>
    <dbReference type="NCBI Taxonomy" id="869250"/>
    <lineage>
        <taxon>Eukaryota</taxon>
        <taxon>Sar</taxon>
        <taxon>Alveolata</taxon>
        <taxon>Apicomplexa</taxon>
        <taxon>Aconoidasida</taxon>
        <taxon>Piroplasmida</taxon>
        <taxon>Theileriidae</taxon>
        <taxon>Theileria</taxon>
    </lineage>
</organism>
<dbReference type="EMBL" id="AP011949">
    <property type="protein sequence ID" value="BAM41709.1"/>
    <property type="molecule type" value="Genomic_DNA"/>
</dbReference>
<dbReference type="OrthoDB" id="10255128at2759"/>
<name>J4DQ24_THEOR</name>
<proteinExistence type="predicted"/>
<evidence type="ECO:0000313" key="3">
    <source>
        <dbReference type="Proteomes" id="UP000003786"/>
    </source>
</evidence>
<gene>
    <name evidence="2" type="ORF">TOT_040000090</name>
</gene>
<keyword evidence="3" id="KW-1185">Reference proteome</keyword>
<reference evidence="2 3" key="1">
    <citation type="journal article" date="2012" name="MBio">
        <title>Comparative genome analysis of three eukaryotic parasites with differing abilities to transform leukocytes reveals key mediators of Theileria-induced leukocyte transformation.</title>
        <authorList>
            <person name="Hayashida K."/>
            <person name="Hara Y."/>
            <person name="Abe T."/>
            <person name="Yamasaki C."/>
            <person name="Toyoda A."/>
            <person name="Kosuge T."/>
            <person name="Suzuki Y."/>
            <person name="Sato Y."/>
            <person name="Kawashima S."/>
            <person name="Katayama T."/>
            <person name="Wakaguri H."/>
            <person name="Inoue N."/>
            <person name="Homma K."/>
            <person name="Tada-Umezaki M."/>
            <person name="Yagi Y."/>
            <person name="Fujii Y."/>
            <person name="Habara T."/>
            <person name="Kanehisa M."/>
            <person name="Watanabe H."/>
            <person name="Ito K."/>
            <person name="Gojobori T."/>
            <person name="Sugawara H."/>
            <person name="Imanishi T."/>
            <person name="Weir W."/>
            <person name="Gardner M."/>
            <person name="Pain A."/>
            <person name="Shiels B."/>
            <person name="Hattori M."/>
            <person name="Nene V."/>
            <person name="Sugimoto C."/>
        </authorList>
    </citation>
    <scope>NUCLEOTIDE SEQUENCE [LARGE SCALE GENOMIC DNA]</scope>
    <source>
        <strain evidence="2 3">Shintoku</strain>
    </source>
</reference>
<dbReference type="VEuPathDB" id="PiroplasmaDB:TOT_040000090"/>
<dbReference type="GeneID" id="20716191"/>
<dbReference type="Proteomes" id="UP000003786">
    <property type="component" value="Chromosome 4"/>
</dbReference>